<feature type="region of interest" description="Disordered" evidence="1">
    <location>
        <begin position="144"/>
        <end position="165"/>
    </location>
</feature>
<accession>A0A1U9NGY9</accession>
<proteinExistence type="predicted"/>
<evidence type="ECO:0000256" key="1">
    <source>
        <dbReference type="SAM" id="MobiDB-lite"/>
    </source>
</evidence>
<dbReference type="Proteomes" id="UP000189674">
    <property type="component" value="Chromosome"/>
</dbReference>
<keyword evidence="3" id="KW-1185">Reference proteome</keyword>
<evidence type="ECO:0000313" key="2">
    <source>
        <dbReference type="EMBL" id="AQT67189.1"/>
    </source>
</evidence>
<name>A0A1U9NGY9_9BACT</name>
<protein>
    <submittedName>
        <fullName evidence="2">Uncharacterized protein</fullName>
    </submittedName>
</protein>
<sequence length="165" mass="18861">MRTQHKHTLCHPGPRAGIQRTLRARMHAQKHFSTTCNATASIAPHRTHTKSCHYEERSDPATSTRCLSSAEGGPRDHHEHTCTHKTLLHNLQRHRIHSVPSNPHTKSCHCDQRSDTTISNAQKSWHAHNKHNRPSDKVVIRLRRTQHKTNRSLPPSSRTPIRDPA</sequence>
<dbReference type="KEGG" id="alus:STSP2_00332"/>
<evidence type="ECO:0000313" key="3">
    <source>
        <dbReference type="Proteomes" id="UP000189674"/>
    </source>
</evidence>
<dbReference type="AlphaFoldDB" id="A0A1U9NGY9"/>
<gene>
    <name evidence="2" type="ORF">STSP2_00332</name>
</gene>
<reference evidence="3" key="1">
    <citation type="submission" date="2017-02" db="EMBL/GenBank/DDBJ databases">
        <title>Comparative genomics and description of representatives of a novel lineage of planctomycetes thriving in anoxic sediments.</title>
        <authorList>
            <person name="Spring S."/>
            <person name="Bunk B."/>
            <person name="Sproer C."/>
        </authorList>
    </citation>
    <scope>NUCLEOTIDE SEQUENCE [LARGE SCALE GENOMIC DNA]</scope>
    <source>
        <strain evidence="3">ST-NAGAB-D1</strain>
    </source>
</reference>
<dbReference type="EMBL" id="CP019791">
    <property type="protein sequence ID" value="AQT67189.1"/>
    <property type="molecule type" value="Genomic_DNA"/>
</dbReference>
<organism evidence="2 3">
    <name type="scientific">Anaerohalosphaera lusitana</name>
    <dbReference type="NCBI Taxonomy" id="1936003"/>
    <lineage>
        <taxon>Bacteria</taxon>
        <taxon>Pseudomonadati</taxon>
        <taxon>Planctomycetota</taxon>
        <taxon>Phycisphaerae</taxon>
        <taxon>Sedimentisphaerales</taxon>
        <taxon>Anaerohalosphaeraceae</taxon>
        <taxon>Anaerohalosphaera</taxon>
    </lineage>
</organism>